<accession>A8P9P8</accession>
<sequence>MSAFMNPCAGHPTRIADFSPSTIPSLQSNYEARHYTNPLSLEQDVRWSESDASIYQRKYSIDESLYQRQNWPWPGNKPIPTDANGIPVWGPANGPVIPGVTTPDPNAPVIPDVTVPDPNAGIPVIPRPLSPEPSRPATPPPPATTSFTRPRPPSPKPPSPRPPSPRPSSPKPSTPPRRNTT</sequence>
<dbReference type="InParanoid" id="A8P9P8"/>
<gene>
    <name evidence="2" type="ORF">CC1G_09144</name>
</gene>
<dbReference type="KEGG" id="cci:CC1G_09144"/>
<keyword evidence="3" id="KW-1185">Reference proteome</keyword>
<dbReference type="RefSeq" id="XP_001839810.1">
    <property type="nucleotide sequence ID" value="XM_001839758.1"/>
</dbReference>
<organism evidence="2 3">
    <name type="scientific">Coprinopsis cinerea (strain Okayama-7 / 130 / ATCC MYA-4618 / FGSC 9003)</name>
    <name type="common">Inky cap fungus</name>
    <name type="synonym">Hormographiella aspergillata</name>
    <dbReference type="NCBI Taxonomy" id="240176"/>
    <lineage>
        <taxon>Eukaryota</taxon>
        <taxon>Fungi</taxon>
        <taxon>Dikarya</taxon>
        <taxon>Basidiomycota</taxon>
        <taxon>Agaricomycotina</taxon>
        <taxon>Agaricomycetes</taxon>
        <taxon>Agaricomycetidae</taxon>
        <taxon>Agaricales</taxon>
        <taxon>Agaricineae</taxon>
        <taxon>Psathyrellaceae</taxon>
        <taxon>Coprinopsis</taxon>
    </lineage>
</organism>
<proteinExistence type="predicted"/>
<dbReference type="VEuPathDB" id="FungiDB:CC1G_09144"/>
<dbReference type="PRINTS" id="PR01217">
    <property type="entry name" value="PRICHEXTENSN"/>
</dbReference>
<feature type="compositionally biased region" description="Pro residues" evidence="1">
    <location>
        <begin position="125"/>
        <end position="143"/>
    </location>
</feature>
<name>A8P9P8_COPC7</name>
<dbReference type="GeneID" id="6016428"/>
<protein>
    <submittedName>
        <fullName evidence="2">Uncharacterized protein</fullName>
    </submittedName>
</protein>
<dbReference type="Proteomes" id="UP000001861">
    <property type="component" value="Unassembled WGS sequence"/>
</dbReference>
<dbReference type="AlphaFoldDB" id="A8P9P8"/>
<feature type="region of interest" description="Disordered" evidence="1">
    <location>
        <begin position="1"/>
        <end position="21"/>
    </location>
</feature>
<reference evidence="2 3" key="1">
    <citation type="journal article" date="2010" name="Proc. Natl. Acad. Sci. U.S.A.">
        <title>Insights into evolution of multicellular fungi from the assembled chromosomes of the mushroom Coprinopsis cinerea (Coprinus cinereus).</title>
        <authorList>
            <person name="Stajich J.E."/>
            <person name="Wilke S.K."/>
            <person name="Ahren D."/>
            <person name="Au C.H."/>
            <person name="Birren B.W."/>
            <person name="Borodovsky M."/>
            <person name="Burns C."/>
            <person name="Canback B."/>
            <person name="Casselton L.A."/>
            <person name="Cheng C.K."/>
            <person name="Deng J."/>
            <person name="Dietrich F.S."/>
            <person name="Fargo D.C."/>
            <person name="Farman M.L."/>
            <person name="Gathman A.C."/>
            <person name="Goldberg J."/>
            <person name="Guigo R."/>
            <person name="Hoegger P.J."/>
            <person name="Hooker J.B."/>
            <person name="Huggins A."/>
            <person name="James T.Y."/>
            <person name="Kamada T."/>
            <person name="Kilaru S."/>
            <person name="Kodira C."/>
            <person name="Kues U."/>
            <person name="Kupfer D."/>
            <person name="Kwan H.S."/>
            <person name="Lomsadze A."/>
            <person name="Li W."/>
            <person name="Lilly W.W."/>
            <person name="Ma L.J."/>
            <person name="Mackey A.J."/>
            <person name="Manning G."/>
            <person name="Martin F."/>
            <person name="Muraguchi H."/>
            <person name="Natvig D.O."/>
            <person name="Palmerini H."/>
            <person name="Ramesh M.A."/>
            <person name="Rehmeyer C.J."/>
            <person name="Roe B.A."/>
            <person name="Shenoy N."/>
            <person name="Stanke M."/>
            <person name="Ter-Hovhannisyan V."/>
            <person name="Tunlid A."/>
            <person name="Velagapudi R."/>
            <person name="Vision T.J."/>
            <person name="Zeng Q."/>
            <person name="Zolan M.E."/>
            <person name="Pukkila P.J."/>
        </authorList>
    </citation>
    <scope>NUCLEOTIDE SEQUENCE [LARGE SCALE GENOMIC DNA]</scope>
    <source>
        <strain evidence="3">Okayama-7 / 130 / ATCC MYA-4618 / FGSC 9003</strain>
    </source>
</reference>
<comment type="caution">
    <text evidence="2">The sequence shown here is derived from an EMBL/GenBank/DDBJ whole genome shotgun (WGS) entry which is preliminary data.</text>
</comment>
<feature type="region of interest" description="Disordered" evidence="1">
    <location>
        <begin position="95"/>
        <end position="181"/>
    </location>
</feature>
<evidence type="ECO:0000313" key="2">
    <source>
        <dbReference type="EMBL" id="EAU81958.1"/>
    </source>
</evidence>
<feature type="compositionally biased region" description="Pro residues" evidence="1">
    <location>
        <begin position="150"/>
        <end position="175"/>
    </location>
</feature>
<dbReference type="EMBL" id="AACS02000002">
    <property type="protein sequence ID" value="EAU81958.1"/>
    <property type="molecule type" value="Genomic_DNA"/>
</dbReference>
<evidence type="ECO:0000256" key="1">
    <source>
        <dbReference type="SAM" id="MobiDB-lite"/>
    </source>
</evidence>
<dbReference type="STRING" id="240176.A8P9P8"/>
<evidence type="ECO:0000313" key="3">
    <source>
        <dbReference type="Proteomes" id="UP000001861"/>
    </source>
</evidence>